<dbReference type="OrthoDB" id="2420947at2759"/>
<dbReference type="RefSeq" id="XP_033659012.1">
    <property type="nucleotide sequence ID" value="XM_033801868.1"/>
</dbReference>
<name>A0A6A6JZ41_WESOR</name>
<feature type="coiled-coil region" evidence="1">
    <location>
        <begin position="117"/>
        <end position="151"/>
    </location>
</feature>
<keyword evidence="3" id="KW-1185">Reference proteome</keyword>
<proteinExistence type="predicted"/>
<dbReference type="AlphaFoldDB" id="A0A6A6JZ41"/>
<evidence type="ECO:0000313" key="2">
    <source>
        <dbReference type="EMBL" id="KAF2281475.1"/>
    </source>
</evidence>
<dbReference type="EMBL" id="ML986484">
    <property type="protein sequence ID" value="KAF2281475.1"/>
    <property type="molecule type" value="Genomic_DNA"/>
</dbReference>
<gene>
    <name evidence="2" type="ORF">EI97DRAFT_472961</name>
</gene>
<sequence>MVAEAAAPSPKYLRLAPKRKRIPQEIIEKWPMISAPVLDQISVVLRRAKDAIVLSRRDPQKQQEADEVLHGVIRKLERHFANTKIPPQSKAHQFDLNHIAAQNERVYRELTTTRHRNQLLDEQIKIAAAKLKEEEETLSKVKENKLQWQRRWKAQGKKQLHPLLQEAESLKIVEDKPEDIGLRKAPPIDTALFDISYADLAPLLQTLRLNLETMQNNHAQIGGISDAVTEAQVALDDVVFKHVQGEQYDALMNY</sequence>
<dbReference type="InterPro" id="IPR025212">
    <property type="entry name" value="CAD_CENP-Q"/>
</dbReference>
<evidence type="ECO:0000256" key="1">
    <source>
        <dbReference type="SAM" id="Coils"/>
    </source>
</evidence>
<accession>A0A6A6JZ41</accession>
<protein>
    <submittedName>
        <fullName evidence="2">Uncharacterized protein</fullName>
    </submittedName>
</protein>
<dbReference type="Pfam" id="PF13094">
    <property type="entry name" value="CENP-Q"/>
    <property type="match status" value="1"/>
</dbReference>
<dbReference type="Proteomes" id="UP000800097">
    <property type="component" value="Unassembled WGS sequence"/>
</dbReference>
<evidence type="ECO:0000313" key="3">
    <source>
        <dbReference type="Proteomes" id="UP000800097"/>
    </source>
</evidence>
<organism evidence="2 3">
    <name type="scientific">Westerdykella ornata</name>
    <dbReference type="NCBI Taxonomy" id="318751"/>
    <lineage>
        <taxon>Eukaryota</taxon>
        <taxon>Fungi</taxon>
        <taxon>Dikarya</taxon>
        <taxon>Ascomycota</taxon>
        <taxon>Pezizomycotina</taxon>
        <taxon>Dothideomycetes</taxon>
        <taxon>Pleosporomycetidae</taxon>
        <taxon>Pleosporales</taxon>
        <taxon>Sporormiaceae</taxon>
        <taxon>Westerdykella</taxon>
    </lineage>
</organism>
<keyword evidence="1" id="KW-0175">Coiled coil</keyword>
<dbReference type="GeneID" id="54555043"/>
<reference evidence="2" key="1">
    <citation type="journal article" date="2020" name="Stud. Mycol.">
        <title>101 Dothideomycetes genomes: a test case for predicting lifestyles and emergence of pathogens.</title>
        <authorList>
            <person name="Haridas S."/>
            <person name="Albert R."/>
            <person name="Binder M."/>
            <person name="Bloem J."/>
            <person name="Labutti K."/>
            <person name="Salamov A."/>
            <person name="Andreopoulos B."/>
            <person name="Baker S."/>
            <person name="Barry K."/>
            <person name="Bills G."/>
            <person name="Bluhm B."/>
            <person name="Cannon C."/>
            <person name="Castanera R."/>
            <person name="Culley D."/>
            <person name="Daum C."/>
            <person name="Ezra D."/>
            <person name="Gonzalez J."/>
            <person name="Henrissat B."/>
            <person name="Kuo A."/>
            <person name="Liang C."/>
            <person name="Lipzen A."/>
            <person name="Lutzoni F."/>
            <person name="Magnuson J."/>
            <person name="Mondo S."/>
            <person name="Nolan M."/>
            <person name="Ohm R."/>
            <person name="Pangilinan J."/>
            <person name="Park H.-J."/>
            <person name="Ramirez L."/>
            <person name="Alfaro M."/>
            <person name="Sun H."/>
            <person name="Tritt A."/>
            <person name="Yoshinaga Y."/>
            <person name="Zwiers L.-H."/>
            <person name="Turgeon B."/>
            <person name="Goodwin S."/>
            <person name="Spatafora J."/>
            <person name="Crous P."/>
            <person name="Grigoriev I."/>
        </authorList>
    </citation>
    <scope>NUCLEOTIDE SEQUENCE</scope>
    <source>
        <strain evidence="2">CBS 379.55</strain>
    </source>
</reference>